<gene>
    <name evidence="2" type="ORF">NPIL_3551</name>
</gene>
<feature type="region of interest" description="Disordered" evidence="1">
    <location>
        <begin position="97"/>
        <end position="125"/>
    </location>
</feature>
<protein>
    <submittedName>
        <fullName evidence="2">Uncharacterized protein</fullName>
    </submittedName>
</protein>
<name>A0A8X6U835_NEPPI</name>
<dbReference type="AlphaFoldDB" id="A0A8X6U835"/>
<organism evidence="2 3">
    <name type="scientific">Nephila pilipes</name>
    <name type="common">Giant wood spider</name>
    <name type="synonym">Nephila maculata</name>
    <dbReference type="NCBI Taxonomy" id="299642"/>
    <lineage>
        <taxon>Eukaryota</taxon>
        <taxon>Metazoa</taxon>
        <taxon>Ecdysozoa</taxon>
        <taxon>Arthropoda</taxon>
        <taxon>Chelicerata</taxon>
        <taxon>Arachnida</taxon>
        <taxon>Araneae</taxon>
        <taxon>Araneomorphae</taxon>
        <taxon>Entelegynae</taxon>
        <taxon>Araneoidea</taxon>
        <taxon>Nephilidae</taxon>
        <taxon>Nephila</taxon>
    </lineage>
</organism>
<comment type="caution">
    <text evidence="2">The sequence shown here is derived from an EMBL/GenBank/DDBJ whole genome shotgun (WGS) entry which is preliminary data.</text>
</comment>
<reference evidence="2" key="1">
    <citation type="submission" date="2020-08" db="EMBL/GenBank/DDBJ databases">
        <title>Multicomponent nature underlies the extraordinary mechanical properties of spider dragline silk.</title>
        <authorList>
            <person name="Kono N."/>
            <person name="Nakamura H."/>
            <person name="Mori M."/>
            <person name="Yoshida Y."/>
            <person name="Ohtoshi R."/>
            <person name="Malay A.D."/>
            <person name="Moran D.A.P."/>
            <person name="Tomita M."/>
            <person name="Numata K."/>
            <person name="Arakawa K."/>
        </authorList>
    </citation>
    <scope>NUCLEOTIDE SEQUENCE</scope>
</reference>
<keyword evidence="3" id="KW-1185">Reference proteome</keyword>
<evidence type="ECO:0000313" key="3">
    <source>
        <dbReference type="Proteomes" id="UP000887013"/>
    </source>
</evidence>
<accession>A0A8X6U835</accession>
<evidence type="ECO:0000313" key="2">
    <source>
        <dbReference type="EMBL" id="GFT91074.1"/>
    </source>
</evidence>
<evidence type="ECO:0000256" key="1">
    <source>
        <dbReference type="SAM" id="MobiDB-lite"/>
    </source>
</evidence>
<dbReference type="EMBL" id="BMAW01025130">
    <property type="protein sequence ID" value="GFT91074.1"/>
    <property type="molecule type" value="Genomic_DNA"/>
</dbReference>
<dbReference type="Proteomes" id="UP000887013">
    <property type="component" value="Unassembled WGS sequence"/>
</dbReference>
<proteinExistence type="predicted"/>
<sequence length="190" mass="20738">MKFTATANNGFPQSRTTVNNNCLYQPDVVISNPDGVHNTILVESRSDKLHKLNCKSVHADYEYTTSPSVYSSANNSFHPRPPPAQLTRLQTIPSNSTQLSSFGVQHPPAQQPPRKNNSIPGPRRLRSLFRPVRSPVKQPPLNPSILSACAARSPAKTTQLDLHAVCRSTCVAARLRSSSPPLAAESGFLF</sequence>